<dbReference type="Proteomes" id="UP000832097">
    <property type="component" value="Chromosome"/>
</dbReference>
<evidence type="ECO:0000313" key="1">
    <source>
        <dbReference type="EMBL" id="UOE44798.1"/>
    </source>
</evidence>
<dbReference type="EMBL" id="CP094528">
    <property type="protein sequence ID" value="UOE44798.1"/>
    <property type="molecule type" value="Genomic_DNA"/>
</dbReference>
<evidence type="ECO:0000313" key="2">
    <source>
        <dbReference type="Proteomes" id="UP000832097"/>
    </source>
</evidence>
<sequence length="211" mass="22142">MFVITADQVGSRRGRDQASELIGRLEAAAGDRLLLPPDQTAGDEIQAITDSADSALALTLEATRDGHWSVGLGIGDVRMPLPDAVRKASGPAFIAARDAVDAAKRAEGRIALRSGHAATAARAEHVEALLRLLVLLRHRRTQPGWEVVDLARAGRPQKEIATLLDITPAAVSARLKAALWRAEDAAVPAIAALLADLDAASVETSEDASST</sequence>
<accession>A0ABY4BZX6</accession>
<protein>
    <submittedName>
        <fullName evidence="1">SatD family protein</fullName>
    </submittedName>
</protein>
<dbReference type="RefSeq" id="WP_243556888.1">
    <property type="nucleotide sequence ID" value="NZ_CP094528.1"/>
</dbReference>
<proteinExistence type="predicted"/>
<keyword evidence="2" id="KW-1185">Reference proteome</keyword>
<organism evidence="1 2">
    <name type="scientific">Agromyces larvae</name>
    <dbReference type="NCBI Taxonomy" id="2929802"/>
    <lineage>
        <taxon>Bacteria</taxon>
        <taxon>Bacillati</taxon>
        <taxon>Actinomycetota</taxon>
        <taxon>Actinomycetes</taxon>
        <taxon>Micrococcales</taxon>
        <taxon>Microbacteriaceae</taxon>
        <taxon>Agromyces</taxon>
    </lineage>
</organism>
<name>A0ABY4BZX6_9MICO</name>
<gene>
    <name evidence="1" type="ORF">MTO99_03120</name>
</gene>
<reference evidence="1 2" key="1">
    <citation type="submission" date="2022-03" db="EMBL/GenBank/DDBJ databases">
        <title>Mucilaginibacter sp. isolated from the gut of Protaetia brevitarsis seulensis larvae.</title>
        <authorList>
            <person name="Won M."/>
            <person name="Kim S.-J."/>
            <person name="Kwon S.-W."/>
        </authorList>
    </citation>
    <scope>NUCLEOTIDE SEQUENCE [LARGE SCALE GENOMIC DNA]</scope>
    <source>
        <strain evidence="1 2">CFWR-12</strain>
    </source>
</reference>